<feature type="transmembrane region" description="Helical" evidence="1">
    <location>
        <begin position="7"/>
        <end position="30"/>
    </location>
</feature>
<evidence type="ECO:0000313" key="3">
    <source>
        <dbReference type="Proteomes" id="UP000807785"/>
    </source>
</evidence>
<keyword evidence="1" id="KW-0812">Transmembrane</keyword>
<feature type="transmembrane region" description="Helical" evidence="1">
    <location>
        <begin position="42"/>
        <end position="69"/>
    </location>
</feature>
<dbReference type="EMBL" id="JADJEV010000003">
    <property type="protein sequence ID" value="MBK6973811.1"/>
    <property type="molecule type" value="Genomic_DNA"/>
</dbReference>
<evidence type="ECO:0000313" key="2">
    <source>
        <dbReference type="EMBL" id="MBK6973811.1"/>
    </source>
</evidence>
<accession>A0A9D7HRS2</accession>
<dbReference type="AlphaFoldDB" id="A0A9D7HRS2"/>
<sequence length="83" mass="8711">MKKLLFMLGGATVFGVVAYLVLGLVAGWYGPRYIHSDEDISTIYLLFLGTVGISVAIGGIVGGSVPGIVTSRSRGRANERQAP</sequence>
<keyword evidence="1" id="KW-1133">Transmembrane helix</keyword>
<reference evidence="2" key="1">
    <citation type="submission" date="2020-10" db="EMBL/GenBank/DDBJ databases">
        <title>Connecting structure to function with the recovery of over 1000 high-quality activated sludge metagenome-assembled genomes encoding full-length rRNA genes using long-read sequencing.</title>
        <authorList>
            <person name="Singleton C.M."/>
            <person name="Petriglieri F."/>
            <person name="Kristensen J.M."/>
            <person name="Kirkegaard R.H."/>
            <person name="Michaelsen T.Y."/>
            <person name="Andersen M.H."/>
            <person name="Karst S.M."/>
            <person name="Dueholm M.S."/>
            <person name="Nielsen P.H."/>
            <person name="Albertsen M."/>
        </authorList>
    </citation>
    <scope>NUCLEOTIDE SEQUENCE</scope>
    <source>
        <strain evidence="2">Bjer_18-Q3-R1-45_BAT3C.347</strain>
    </source>
</reference>
<protein>
    <submittedName>
        <fullName evidence="2">Uncharacterized protein</fullName>
    </submittedName>
</protein>
<comment type="caution">
    <text evidence="2">The sequence shown here is derived from an EMBL/GenBank/DDBJ whole genome shotgun (WGS) entry which is preliminary data.</text>
</comment>
<dbReference type="Proteomes" id="UP000807785">
    <property type="component" value="Unassembled WGS sequence"/>
</dbReference>
<name>A0A9D7HRS2_9PROT</name>
<proteinExistence type="predicted"/>
<evidence type="ECO:0000256" key="1">
    <source>
        <dbReference type="SAM" id="Phobius"/>
    </source>
</evidence>
<keyword evidence="1" id="KW-0472">Membrane</keyword>
<gene>
    <name evidence="2" type="ORF">IPH26_12990</name>
</gene>
<organism evidence="2 3">
    <name type="scientific">Candidatus Methylophosphatis roskildensis</name>
    <dbReference type="NCBI Taxonomy" id="2899263"/>
    <lineage>
        <taxon>Bacteria</taxon>
        <taxon>Pseudomonadati</taxon>
        <taxon>Pseudomonadota</taxon>
        <taxon>Betaproteobacteria</taxon>
        <taxon>Nitrosomonadales</taxon>
        <taxon>Sterolibacteriaceae</taxon>
        <taxon>Candidatus Methylophosphatis</taxon>
    </lineage>
</organism>